<dbReference type="AlphaFoldDB" id="A0A2P6S266"/>
<accession>A0A2P6S266</accession>
<gene>
    <name evidence="1" type="ORF">RchiOBHm_Chr2g0159041</name>
</gene>
<dbReference type="EMBL" id="PDCK01000040">
    <property type="protein sequence ID" value="PRQ52770.1"/>
    <property type="molecule type" value="Genomic_DNA"/>
</dbReference>
<evidence type="ECO:0000313" key="2">
    <source>
        <dbReference type="Proteomes" id="UP000238479"/>
    </source>
</evidence>
<keyword evidence="2" id="KW-1185">Reference proteome</keyword>
<comment type="caution">
    <text evidence="1">The sequence shown here is derived from an EMBL/GenBank/DDBJ whole genome shotgun (WGS) entry which is preliminary data.</text>
</comment>
<organism evidence="1 2">
    <name type="scientific">Rosa chinensis</name>
    <name type="common">China rose</name>
    <dbReference type="NCBI Taxonomy" id="74649"/>
    <lineage>
        <taxon>Eukaryota</taxon>
        <taxon>Viridiplantae</taxon>
        <taxon>Streptophyta</taxon>
        <taxon>Embryophyta</taxon>
        <taxon>Tracheophyta</taxon>
        <taxon>Spermatophyta</taxon>
        <taxon>Magnoliopsida</taxon>
        <taxon>eudicotyledons</taxon>
        <taxon>Gunneridae</taxon>
        <taxon>Pentapetalae</taxon>
        <taxon>rosids</taxon>
        <taxon>fabids</taxon>
        <taxon>Rosales</taxon>
        <taxon>Rosaceae</taxon>
        <taxon>Rosoideae</taxon>
        <taxon>Rosoideae incertae sedis</taxon>
        <taxon>Rosa</taxon>
    </lineage>
</organism>
<dbReference type="Gramene" id="PRQ52770">
    <property type="protein sequence ID" value="PRQ52770"/>
    <property type="gene ID" value="RchiOBHm_Chr2g0159041"/>
</dbReference>
<protein>
    <submittedName>
        <fullName evidence="1">Uncharacterized protein</fullName>
    </submittedName>
</protein>
<reference evidence="1 2" key="1">
    <citation type="journal article" date="2018" name="Nat. Genet.">
        <title>The Rosa genome provides new insights in the design of modern roses.</title>
        <authorList>
            <person name="Bendahmane M."/>
        </authorList>
    </citation>
    <scope>NUCLEOTIDE SEQUENCE [LARGE SCALE GENOMIC DNA]</scope>
    <source>
        <strain evidence="2">cv. Old Blush</strain>
    </source>
</reference>
<evidence type="ECO:0000313" key="1">
    <source>
        <dbReference type="EMBL" id="PRQ52770.1"/>
    </source>
</evidence>
<dbReference type="Proteomes" id="UP000238479">
    <property type="component" value="Chromosome 2"/>
</dbReference>
<proteinExistence type="predicted"/>
<sequence length="153" mass="17141">MVRNLINKIANMGGQEILYQFWNSSLEAMNHHSHDSSTGVGYQIGSDGLSFIENLLMLSDNSSAPTRFDLLYNHWCQLCLAKYESHVKLGERVPQMVGTGQIKLGKLIMRPDGDFTWQSKNCSIDCLPYRTSLCNFTPTDPSSTSLRGSSQVF</sequence>
<name>A0A2P6S266_ROSCH</name>